<name>A0A7C0U1E9_DESA2</name>
<protein>
    <submittedName>
        <fullName evidence="1">Uncharacterized protein</fullName>
    </submittedName>
</protein>
<comment type="caution">
    <text evidence="1">The sequence shown here is derived from an EMBL/GenBank/DDBJ whole genome shotgun (WGS) entry which is preliminary data.</text>
</comment>
<proteinExistence type="predicted"/>
<reference evidence="1" key="1">
    <citation type="journal article" date="2020" name="mSystems">
        <title>Genome- and Community-Level Interaction Insights into Carbon Utilization and Element Cycling Functions of Hydrothermarchaeota in Hydrothermal Sediment.</title>
        <authorList>
            <person name="Zhou Z."/>
            <person name="Liu Y."/>
            <person name="Xu W."/>
            <person name="Pan J."/>
            <person name="Luo Z.H."/>
            <person name="Li M."/>
        </authorList>
    </citation>
    <scope>NUCLEOTIDE SEQUENCE [LARGE SCALE GENOMIC DNA]</scope>
    <source>
        <strain evidence="1">HyVt-233</strain>
    </source>
</reference>
<dbReference type="EMBL" id="DRBS01000034">
    <property type="protein sequence ID" value="HDD43394.1"/>
    <property type="molecule type" value="Genomic_DNA"/>
</dbReference>
<dbReference type="Proteomes" id="UP000886289">
    <property type="component" value="Unassembled WGS sequence"/>
</dbReference>
<gene>
    <name evidence="1" type="ORF">ENG63_00830</name>
</gene>
<organism evidence="1">
    <name type="scientific">Desulfofervidus auxilii</name>
    <dbReference type="NCBI Taxonomy" id="1621989"/>
    <lineage>
        <taxon>Bacteria</taxon>
        <taxon>Pseudomonadati</taxon>
        <taxon>Thermodesulfobacteriota</taxon>
        <taxon>Candidatus Desulfofervidia</taxon>
        <taxon>Candidatus Desulfofervidales</taxon>
        <taxon>Candidatus Desulfofervidaceae</taxon>
        <taxon>Candidatus Desulfofervidus</taxon>
    </lineage>
</organism>
<dbReference type="AlphaFoldDB" id="A0A7C0U1E9"/>
<sequence length="358" mass="42485">MLIKYLVSSPYGDITVSKEKLLLPLDGDPLKTPYENYFSSIYIFIQNKLKSILKILSKKFNKNIFSKDIKEVLIRAEKHGFFYHPASVEFIIDRKKIKFGVNVAISEIGKKWLKEEFKILKELNQKFNPSYLPKVYFSDEINSMQMVFTDWFENYHEFHLSRDEEGKQILTLWDFNQGYKVLSKKQAFEIYKQAAKILTYYYDIENFNQIYPWHHAAGDFVAKVEDEKIDVRLTTARKYKPVIVFYEKNYANILIALFYFFLDLTLRMRIDRLDGVGEILWADDYCLYATVEGFFDALKSKTDLNKFLCLLKSFNLSELKLAFEGLIKLYEGKEEYFLITKNLEEHIKKLHTILQTLL</sequence>
<evidence type="ECO:0000313" key="1">
    <source>
        <dbReference type="EMBL" id="HDD43394.1"/>
    </source>
</evidence>
<accession>A0A7C0U1E9</accession>